<evidence type="ECO:0000313" key="4">
    <source>
        <dbReference type="Proteomes" id="UP001163739"/>
    </source>
</evidence>
<dbReference type="Proteomes" id="UP001163739">
    <property type="component" value="Chromosome"/>
</dbReference>
<evidence type="ECO:0000313" key="3">
    <source>
        <dbReference type="EMBL" id="UZE98017.1"/>
    </source>
</evidence>
<sequence>MTGIKMEDQALDADQVLDVTGLNCPMPLLKAKQALNIMDAGQTLLVKATDPGSVRDFKSFTDLSANQLLKSVENNNSYCYLILKGE</sequence>
<dbReference type="CDD" id="cd00291">
    <property type="entry name" value="SirA_YedF_YeeD"/>
    <property type="match status" value="1"/>
</dbReference>
<proteinExistence type="inferred from homology"/>
<dbReference type="PROSITE" id="PS01148">
    <property type="entry name" value="UPF0033"/>
    <property type="match status" value="1"/>
</dbReference>
<dbReference type="PANTHER" id="PTHR33279">
    <property type="entry name" value="SULFUR CARRIER PROTEIN YEDF-RELATED"/>
    <property type="match status" value="1"/>
</dbReference>
<protein>
    <submittedName>
        <fullName evidence="3">Sulfurtransferase TusA family protein</fullName>
    </submittedName>
</protein>
<dbReference type="InterPro" id="IPR001455">
    <property type="entry name" value="TusA-like"/>
</dbReference>
<dbReference type="SUPFAM" id="SSF64307">
    <property type="entry name" value="SirA-like"/>
    <property type="match status" value="1"/>
</dbReference>
<dbReference type="InterPro" id="IPR036868">
    <property type="entry name" value="TusA-like_sf"/>
</dbReference>
<dbReference type="Gene3D" id="3.30.110.40">
    <property type="entry name" value="TusA-like domain"/>
    <property type="match status" value="1"/>
</dbReference>
<dbReference type="Pfam" id="PF01206">
    <property type="entry name" value="TusA"/>
    <property type="match status" value="1"/>
</dbReference>
<comment type="similarity">
    <text evidence="1">Belongs to the sulfur carrier protein TusA family.</text>
</comment>
<reference evidence="3" key="1">
    <citation type="submission" date="2022-06" db="EMBL/GenBank/DDBJ databases">
        <title>Alkalimarinus sp. nov., isolated from gut of a Alitta virens.</title>
        <authorList>
            <person name="Yang A.I."/>
            <person name="Shin N.-R."/>
        </authorList>
    </citation>
    <scope>NUCLEOTIDE SEQUENCE</scope>
    <source>
        <strain evidence="3">A2M4</strain>
    </source>
</reference>
<dbReference type="RefSeq" id="WP_265049489.1">
    <property type="nucleotide sequence ID" value="NZ_CP100390.1"/>
</dbReference>
<feature type="domain" description="UPF0033" evidence="2">
    <location>
        <begin position="17"/>
        <end position="41"/>
    </location>
</feature>
<keyword evidence="4" id="KW-1185">Reference proteome</keyword>
<evidence type="ECO:0000259" key="2">
    <source>
        <dbReference type="PROSITE" id="PS01148"/>
    </source>
</evidence>
<accession>A0ABY6N7R3</accession>
<organism evidence="3 4">
    <name type="scientific">Alkalimarinus alittae</name>
    <dbReference type="NCBI Taxonomy" id="2961619"/>
    <lineage>
        <taxon>Bacteria</taxon>
        <taxon>Pseudomonadati</taxon>
        <taxon>Pseudomonadota</taxon>
        <taxon>Gammaproteobacteria</taxon>
        <taxon>Alteromonadales</taxon>
        <taxon>Alteromonadaceae</taxon>
        <taxon>Alkalimarinus</taxon>
    </lineage>
</organism>
<name>A0ABY6N7R3_9ALTE</name>
<gene>
    <name evidence="3" type="ORF">NKI27_07670</name>
</gene>
<dbReference type="PANTHER" id="PTHR33279:SF2">
    <property type="entry name" value="SULFUR CARRIER PROTEIN TUSA"/>
    <property type="match status" value="1"/>
</dbReference>
<evidence type="ECO:0000256" key="1">
    <source>
        <dbReference type="ARBA" id="ARBA00008984"/>
    </source>
</evidence>
<dbReference type="EMBL" id="CP100390">
    <property type="protein sequence ID" value="UZE98017.1"/>
    <property type="molecule type" value="Genomic_DNA"/>
</dbReference>